<reference evidence="2 3" key="1">
    <citation type="submission" date="2023-02" db="EMBL/GenBank/DDBJ databases">
        <title>LHISI_Scaffold_Assembly.</title>
        <authorList>
            <person name="Stuart O.P."/>
            <person name="Cleave R."/>
            <person name="Magrath M.J.L."/>
            <person name="Mikheyev A.S."/>
        </authorList>
    </citation>
    <scope>NUCLEOTIDE SEQUENCE [LARGE SCALE GENOMIC DNA]</scope>
    <source>
        <strain evidence="2">Daus_M_001</strain>
        <tissue evidence="2">Leg muscle</tissue>
    </source>
</reference>
<organism evidence="2 3">
    <name type="scientific">Dryococelus australis</name>
    <dbReference type="NCBI Taxonomy" id="614101"/>
    <lineage>
        <taxon>Eukaryota</taxon>
        <taxon>Metazoa</taxon>
        <taxon>Ecdysozoa</taxon>
        <taxon>Arthropoda</taxon>
        <taxon>Hexapoda</taxon>
        <taxon>Insecta</taxon>
        <taxon>Pterygota</taxon>
        <taxon>Neoptera</taxon>
        <taxon>Polyneoptera</taxon>
        <taxon>Phasmatodea</taxon>
        <taxon>Verophasmatodea</taxon>
        <taxon>Anareolatae</taxon>
        <taxon>Phasmatidae</taxon>
        <taxon>Eurycanthinae</taxon>
        <taxon>Dryococelus</taxon>
    </lineage>
</organism>
<accession>A0ABQ9GI37</accession>
<evidence type="ECO:0000313" key="2">
    <source>
        <dbReference type="EMBL" id="KAJ8871659.1"/>
    </source>
</evidence>
<proteinExistence type="predicted"/>
<keyword evidence="3" id="KW-1185">Reference proteome</keyword>
<dbReference type="EMBL" id="JARBHB010000012">
    <property type="protein sequence ID" value="KAJ8871659.1"/>
    <property type="molecule type" value="Genomic_DNA"/>
</dbReference>
<name>A0ABQ9GI37_9NEOP</name>
<comment type="caution">
    <text evidence="2">The sequence shown here is derived from an EMBL/GenBank/DDBJ whole genome shotgun (WGS) entry which is preliminary data.</text>
</comment>
<evidence type="ECO:0000313" key="3">
    <source>
        <dbReference type="Proteomes" id="UP001159363"/>
    </source>
</evidence>
<evidence type="ECO:0000256" key="1">
    <source>
        <dbReference type="SAM" id="MobiDB-lite"/>
    </source>
</evidence>
<feature type="region of interest" description="Disordered" evidence="1">
    <location>
        <begin position="167"/>
        <end position="204"/>
    </location>
</feature>
<dbReference type="Proteomes" id="UP001159363">
    <property type="component" value="Chromosome 11"/>
</dbReference>
<sequence>MIYSDGGESAGPGVKADIGDASKVRCIPIHSSRICSRQPTESSNEFRYTSPLLHLEIPLPAFIIGLLPARCASPSRTELPSLPTSTMMALLHWPVGPRTDIGILPVTPEPGNPLSATRGHDELRNSCRTQAAIVPSHLQKYLTFAGPKGREDPGGDVASKRWLEQAVWRGKPPPVRGKHTHSEPAGQGKANEGVDPPTQTGARHRVDFQSLRRQGLDLPVNRKRYKGEVSGCVRRCGTLRGASEAEAWICILTAFVVQSVFELDSSTESMEATHEANHQPCRGAQHRGMSSRYEIRLNHSPSSTLDLKLVVRLLASHQGEPGLTPSRVAPGFLHVGIVLDDTAGQQVFSGISHLPHPCILALFHIEINWHFSDHSARYMCWLEQGCTGVSANIAIPTPLQQHGQATHEKWGGGQWVACLANPHALRQVCGCSSNGQMISLTPPSAFSNCQQELPEQDYICKKTVSALPLFHHEEVERELSSLVFATIRYAAEQQQLRLSTMPTTRPLRVAISNSTSTVFGKAPASPNTARVS</sequence>
<gene>
    <name evidence="2" type="ORF">PR048_027986</name>
</gene>
<protein>
    <submittedName>
        <fullName evidence="2">Uncharacterized protein</fullName>
    </submittedName>
</protein>